<dbReference type="PANTHER" id="PTHR34982:SF1">
    <property type="entry name" value="FLAGELLAR ASSEMBLY PROTEIN FLIH"/>
    <property type="match status" value="1"/>
</dbReference>
<keyword evidence="9" id="KW-0969">Cilium</keyword>
<keyword evidence="9" id="KW-0282">Flagellum</keyword>
<dbReference type="GO" id="GO:0044781">
    <property type="term" value="P:bacterial-type flagellum organization"/>
    <property type="evidence" value="ECO:0007669"/>
    <property type="project" value="UniProtKB-KW"/>
</dbReference>
<keyword evidence="7" id="KW-0175">Coiled coil</keyword>
<dbReference type="PATRIC" id="fig|1345695.10.peg.2762"/>
<evidence type="ECO:0000256" key="5">
    <source>
        <dbReference type="ARBA" id="ARBA00022927"/>
    </source>
</evidence>
<sequence length="258" mass="29577">MQSSYRLIKNEFAKQGESKLISTEYVSKNPKVEEELEEIEEEIKAPEIDPEELLKRYEDIGQRILQDANNEKQAIILRTQMETQAAEKKAYKEGYEQGLQNGYEDGYKKAYEETIEQAKVEAEEIIEKAELLLKSAHENYFRYLDDKKSEVIRLALEIAESIARKELSQAESMNSIIEEAFKISKGEDNVILRVNSIHAEELKSQSERWKISYGIKNDIFILTDDSMEPGNAILEKPSGMVNVGVDIGMKQIEKAIFG</sequence>
<keyword evidence="9" id="KW-0966">Cell projection</keyword>
<dbReference type="AlphaFoldDB" id="U5MVW6"/>
<keyword evidence="6" id="KW-1006">Bacterial flagellum protein export</keyword>
<comment type="function">
    <text evidence="1">Needed for flagellar regrowth and assembly.</text>
</comment>
<evidence type="ECO:0000256" key="2">
    <source>
        <dbReference type="ARBA" id="ARBA00006602"/>
    </source>
</evidence>
<dbReference type="Proteomes" id="UP000017118">
    <property type="component" value="Chromosome"/>
</dbReference>
<dbReference type="Pfam" id="PF02108">
    <property type="entry name" value="FliH"/>
    <property type="match status" value="1"/>
</dbReference>
<dbReference type="EMBL" id="CP006721">
    <property type="protein sequence ID" value="AGX44894.1"/>
    <property type="molecule type" value="Genomic_DNA"/>
</dbReference>
<dbReference type="InterPro" id="IPR018035">
    <property type="entry name" value="Flagellar_FliH/T3SS_HrpE"/>
</dbReference>
<evidence type="ECO:0000259" key="8">
    <source>
        <dbReference type="Pfam" id="PF02108"/>
    </source>
</evidence>
<dbReference type="KEGG" id="csb:CLSA_c39340"/>
<protein>
    <submittedName>
        <fullName evidence="9">Flagellar biosynthesis/type III secretory pathway-like protein</fullName>
    </submittedName>
</protein>
<dbReference type="GO" id="GO:0015031">
    <property type="term" value="P:protein transport"/>
    <property type="evidence" value="ECO:0007669"/>
    <property type="project" value="UniProtKB-KW"/>
</dbReference>
<dbReference type="GeneID" id="55476232"/>
<dbReference type="InterPro" id="IPR051472">
    <property type="entry name" value="T3SS_Stator/FliH"/>
</dbReference>
<comment type="similarity">
    <text evidence="2">Belongs to the FliH family.</text>
</comment>
<keyword evidence="3" id="KW-0813">Transport</keyword>
<dbReference type="GO" id="GO:0005829">
    <property type="term" value="C:cytosol"/>
    <property type="evidence" value="ECO:0007669"/>
    <property type="project" value="TreeGrafter"/>
</dbReference>
<feature type="domain" description="Flagellar assembly protein FliH/Type III secretion system HrpE" evidence="8">
    <location>
        <begin position="126"/>
        <end position="246"/>
    </location>
</feature>
<dbReference type="OrthoDB" id="2375163at2"/>
<evidence type="ECO:0000313" key="10">
    <source>
        <dbReference type="Proteomes" id="UP000017118"/>
    </source>
</evidence>
<organism evidence="9 10">
    <name type="scientific">Clostridium saccharobutylicum DSM 13864</name>
    <dbReference type="NCBI Taxonomy" id="1345695"/>
    <lineage>
        <taxon>Bacteria</taxon>
        <taxon>Bacillati</taxon>
        <taxon>Bacillota</taxon>
        <taxon>Clostridia</taxon>
        <taxon>Eubacteriales</taxon>
        <taxon>Clostridiaceae</taxon>
        <taxon>Clostridium</taxon>
    </lineage>
</organism>
<dbReference type="eggNOG" id="COG1317">
    <property type="taxonomic scope" value="Bacteria"/>
</dbReference>
<proteinExistence type="inferred from homology"/>
<name>U5MVW6_CLOSA</name>
<evidence type="ECO:0000256" key="3">
    <source>
        <dbReference type="ARBA" id="ARBA00022448"/>
    </source>
</evidence>
<keyword evidence="5" id="KW-0653">Protein transport</keyword>
<evidence type="ECO:0000256" key="7">
    <source>
        <dbReference type="SAM" id="Coils"/>
    </source>
</evidence>
<evidence type="ECO:0000256" key="1">
    <source>
        <dbReference type="ARBA" id="ARBA00003041"/>
    </source>
</evidence>
<feature type="coiled-coil region" evidence="7">
    <location>
        <begin position="108"/>
        <end position="139"/>
    </location>
</feature>
<evidence type="ECO:0000256" key="4">
    <source>
        <dbReference type="ARBA" id="ARBA00022795"/>
    </source>
</evidence>
<evidence type="ECO:0000313" key="9">
    <source>
        <dbReference type="EMBL" id="AGX44894.1"/>
    </source>
</evidence>
<reference evidence="9 10" key="1">
    <citation type="journal article" date="2013" name="Genome Announc.">
        <title>Complete Genome Sequence of the Solvent Producer Clostridium saccharobutylicum NCP262 (DSM 13864).</title>
        <authorList>
            <person name="Poehlein A."/>
            <person name="Hartwich K."/>
            <person name="Krabben P."/>
            <person name="Ehrenreich A."/>
            <person name="Liebl W."/>
            <person name="Durre P."/>
            <person name="Gottschalk G."/>
            <person name="Daniel R."/>
        </authorList>
    </citation>
    <scope>NUCLEOTIDE SEQUENCE [LARGE SCALE GENOMIC DNA]</scope>
    <source>
        <strain evidence="9">DSM 13864</strain>
    </source>
</reference>
<dbReference type="HOGENOM" id="CLU_091630_0_0_9"/>
<accession>U5MVW6</accession>
<dbReference type="RefSeq" id="WP_022749171.1">
    <property type="nucleotide sequence ID" value="NC_022571.1"/>
</dbReference>
<gene>
    <name evidence="9" type="ORF">CLSA_c39340</name>
</gene>
<evidence type="ECO:0000256" key="6">
    <source>
        <dbReference type="ARBA" id="ARBA00023225"/>
    </source>
</evidence>
<keyword evidence="10" id="KW-1185">Reference proteome</keyword>
<keyword evidence="4" id="KW-1005">Bacterial flagellum biogenesis</keyword>
<dbReference type="PANTHER" id="PTHR34982">
    <property type="entry name" value="YOP PROTEINS TRANSLOCATION PROTEIN L"/>
    <property type="match status" value="1"/>
</dbReference>